<reference evidence="2 3" key="1">
    <citation type="submission" date="2024-05" db="EMBL/GenBank/DDBJ databases">
        <authorList>
            <person name="Duchaud E."/>
        </authorList>
    </citation>
    <scope>NUCLEOTIDE SEQUENCE [LARGE SCALE GENOMIC DNA]</scope>
    <source>
        <strain evidence="2">Ena-SAMPLE-TAB-13-05-2024-13:56:06:370-140305</strain>
    </source>
</reference>
<dbReference type="EMBL" id="CAXJRC010000043">
    <property type="protein sequence ID" value="CAL2108178.1"/>
    <property type="molecule type" value="Genomic_DNA"/>
</dbReference>
<sequence length="165" mass="18464">MKRTINLSGKGFAKNYTKIGGSDVTNHIGVPYFMDVVLGGHRLQNEPLITISKQKKIVETSIVGSESLGAVKEFISAGDYAITIEGVITDPKKKQFPQDEYEKLISILEKREALDFSNQLAERLGVYKVVVKGYSFGKDQGRMYSQSYKITLVSDRDFYGVLTLR</sequence>
<evidence type="ECO:0000313" key="2">
    <source>
        <dbReference type="EMBL" id="CAL2108178.1"/>
    </source>
</evidence>
<keyword evidence="3" id="KW-1185">Reference proteome</keyword>
<protein>
    <recommendedName>
        <fullName evidence="1">DUF6046 domain-containing protein</fullName>
    </recommendedName>
</protein>
<name>A0ABM9PQV2_9FLAO</name>
<gene>
    <name evidence="2" type="ORF">T190115A13A_60173</name>
</gene>
<organism evidence="2 3">
    <name type="scientific">Tenacibaculum vairaonense</name>
    <dbReference type="NCBI Taxonomy" id="3137860"/>
    <lineage>
        <taxon>Bacteria</taxon>
        <taxon>Pseudomonadati</taxon>
        <taxon>Bacteroidota</taxon>
        <taxon>Flavobacteriia</taxon>
        <taxon>Flavobacteriales</taxon>
        <taxon>Flavobacteriaceae</taxon>
        <taxon>Tenacibaculum</taxon>
    </lineage>
</organism>
<evidence type="ECO:0000313" key="3">
    <source>
        <dbReference type="Proteomes" id="UP001497602"/>
    </source>
</evidence>
<feature type="domain" description="DUF6046" evidence="1">
    <location>
        <begin position="43"/>
        <end position="157"/>
    </location>
</feature>
<accession>A0ABM9PQV2</accession>
<comment type="caution">
    <text evidence="2">The sequence shown here is derived from an EMBL/GenBank/DDBJ whole genome shotgun (WGS) entry which is preliminary data.</text>
</comment>
<proteinExistence type="predicted"/>
<evidence type="ECO:0000259" key="1">
    <source>
        <dbReference type="Pfam" id="PF19512"/>
    </source>
</evidence>
<dbReference type="InterPro" id="IPR046109">
    <property type="entry name" value="DUF6046"/>
</dbReference>
<dbReference type="Pfam" id="PF19512">
    <property type="entry name" value="DUF6046"/>
    <property type="match status" value="1"/>
</dbReference>
<dbReference type="Proteomes" id="UP001497602">
    <property type="component" value="Unassembled WGS sequence"/>
</dbReference>
<dbReference type="RefSeq" id="WP_348739733.1">
    <property type="nucleotide sequence ID" value="NZ_CAXJRC010000043.1"/>
</dbReference>